<dbReference type="Proteomes" id="UP000240357">
    <property type="component" value="Unassembled WGS sequence"/>
</dbReference>
<dbReference type="EMBL" id="PYFT01000001">
    <property type="protein sequence ID" value="PSR57078.1"/>
    <property type="molecule type" value="Genomic_DNA"/>
</dbReference>
<reference evidence="7 8" key="1">
    <citation type="submission" date="2018-03" db="EMBL/GenBank/DDBJ databases">
        <title>Adhaeribacter sp. HMF7605 Genome sequencing and assembly.</title>
        <authorList>
            <person name="Kang H."/>
            <person name="Kang J."/>
            <person name="Cha I."/>
            <person name="Kim H."/>
            <person name="Joh K."/>
        </authorList>
    </citation>
    <scope>NUCLEOTIDE SEQUENCE [LARGE SCALE GENOMIC DNA]</scope>
    <source>
        <strain evidence="7 8">HMF7605</strain>
    </source>
</reference>
<dbReference type="AlphaFoldDB" id="A0A2T2YNK0"/>
<evidence type="ECO:0000313" key="8">
    <source>
        <dbReference type="Proteomes" id="UP000240357"/>
    </source>
</evidence>
<evidence type="ECO:0000256" key="1">
    <source>
        <dbReference type="ARBA" id="ARBA00010641"/>
    </source>
</evidence>
<proteinExistence type="inferred from homology"/>
<dbReference type="Pfam" id="PF04542">
    <property type="entry name" value="Sigma70_r2"/>
    <property type="match status" value="1"/>
</dbReference>
<keyword evidence="2" id="KW-0805">Transcription regulation</keyword>
<gene>
    <name evidence="7" type="ORF">AHMF7605_28160</name>
</gene>
<dbReference type="Gene3D" id="1.10.1740.10">
    <property type="match status" value="1"/>
</dbReference>
<evidence type="ECO:0000256" key="4">
    <source>
        <dbReference type="ARBA" id="ARBA00023163"/>
    </source>
</evidence>
<dbReference type="PANTHER" id="PTHR43133:SF46">
    <property type="entry name" value="RNA POLYMERASE SIGMA-70 FACTOR ECF SUBFAMILY"/>
    <property type="match status" value="1"/>
</dbReference>
<accession>A0A2T2YNK0</accession>
<dbReference type="InterPro" id="IPR013249">
    <property type="entry name" value="RNA_pol_sigma70_r4_t2"/>
</dbReference>
<dbReference type="GO" id="GO:0016987">
    <property type="term" value="F:sigma factor activity"/>
    <property type="evidence" value="ECO:0007669"/>
    <property type="project" value="UniProtKB-KW"/>
</dbReference>
<comment type="caution">
    <text evidence="7">The sequence shown here is derived from an EMBL/GenBank/DDBJ whole genome shotgun (WGS) entry which is preliminary data.</text>
</comment>
<comment type="similarity">
    <text evidence="1">Belongs to the sigma-70 factor family. ECF subfamily.</text>
</comment>
<dbReference type="Gene3D" id="1.10.10.10">
    <property type="entry name" value="Winged helix-like DNA-binding domain superfamily/Winged helix DNA-binding domain"/>
    <property type="match status" value="1"/>
</dbReference>
<dbReference type="RefSeq" id="WP_106933251.1">
    <property type="nucleotide sequence ID" value="NZ_PYFT01000001.1"/>
</dbReference>
<evidence type="ECO:0000259" key="6">
    <source>
        <dbReference type="Pfam" id="PF08281"/>
    </source>
</evidence>
<dbReference type="InterPro" id="IPR036388">
    <property type="entry name" value="WH-like_DNA-bd_sf"/>
</dbReference>
<organism evidence="7 8">
    <name type="scientific">Adhaeribacter arboris</name>
    <dbReference type="NCBI Taxonomy" id="2072846"/>
    <lineage>
        <taxon>Bacteria</taxon>
        <taxon>Pseudomonadati</taxon>
        <taxon>Bacteroidota</taxon>
        <taxon>Cytophagia</taxon>
        <taxon>Cytophagales</taxon>
        <taxon>Hymenobacteraceae</taxon>
        <taxon>Adhaeribacter</taxon>
    </lineage>
</organism>
<evidence type="ECO:0000313" key="7">
    <source>
        <dbReference type="EMBL" id="PSR57078.1"/>
    </source>
</evidence>
<name>A0A2T2YNK0_9BACT</name>
<keyword evidence="8" id="KW-1185">Reference proteome</keyword>
<dbReference type="PANTHER" id="PTHR43133">
    <property type="entry name" value="RNA POLYMERASE ECF-TYPE SIGMA FACTO"/>
    <property type="match status" value="1"/>
</dbReference>
<protein>
    <submittedName>
        <fullName evidence="7">RNA polymerase subunit sigma-70</fullName>
    </submittedName>
</protein>
<evidence type="ECO:0000256" key="2">
    <source>
        <dbReference type="ARBA" id="ARBA00023015"/>
    </source>
</evidence>
<feature type="domain" description="RNA polymerase sigma-70 region 2" evidence="5">
    <location>
        <begin position="22"/>
        <end position="86"/>
    </location>
</feature>
<dbReference type="Pfam" id="PF08281">
    <property type="entry name" value="Sigma70_r4_2"/>
    <property type="match status" value="1"/>
</dbReference>
<feature type="domain" description="RNA polymerase sigma factor 70 region 4 type 2" evidence="6">
    <location>
        <begin position="113"/>
        <end position="165"/>
    </location>
</feature>
<dbReference type="OrthoDB" id="1493925at2"/>
<dbReference type="InterPro" id="IPR039425">
    <property type="entry name" value="RNA_pol_sigma-70-like"/>
</dbReference>
<dbReference type="CDD" id="cd06171">
    <property type="entry name" value="Sigma70_r4"/>
    <property type="match status" value="1"/>
</dbReference>
<dbReference type="GO" id="GO:0003677">
    <property type="term" value="F:DNA binding"/>
    <property type="evidence" value="ECO:0007669"/>
    <property type="project" value="InterPro"/>
</dbReference>
<dbReference type="InterPro" id="IPR013325">
    <property type="entry name" value="RNA_pol_sigma_r2"/>
</dbReference>
<keyword evidence="4" id="KW-0804">Transcription</keyword>
<dbReference type="InterPro" id="IPR013324">
    <property type="entry name" value="RNA_pol_sigma_r3/r4-like"/>
</dbReference>
<dbReference type="GO" id="GO:0006352">
    <property type="term" value="P:DNA-templated transcription initiation"/>
    <property type="evidence" value="ECO:0007669"/>
    <property type="project" value="InterPro"/>
</dbReference>
<sequence>MTEAELIQGLNKGEAKAHKTVYEKYAGVMLGICLRYLKNQLDAEEVMLTGFVKVFQHISQFESKGSFEGWMKRIMVNEALGFLRKKEPLHLAIEKDILQVATEANAEQDLAAEDLLRLLHELPAGYRAVFNLYAIEGYSHKEIGDLLNISEGTSKSQLSKARALLQRRLQNKESITL</sequence>
<evidence type="ECO:0000259" key="5">
    <source>
        <dbReference type="Pfam" id="PF04542"/>
    </source>
</evidence>
<evidence type="ECO:0000256" key="3">
    <source>
        <dbReference type="ARBA" id="ARBA00023082"/>
    </source>
</evidence>
<dbReference type="InterPro" id="IPR007627">
    <property type="entry name" value="RNA_pol_sigma70_r2"/>
</dbReference>
<dbReference type="NCBIfam" id="TIGR02937">
    <property type="entry name" value="sigma70-ECF"/>
    <property type="match status" value="1"/>
</dbReference>
<dbReference type="InterPro" id="IPR014284">
    <property type="entry name" value="RNA_pol_sigma-70_dom"/>
</dbReference>
<keyword evidence="3" id="KW-0731">Sigma factor</keyword>
<dbReference type="SUPFAM" id="SSF88659">
    <property type="entry name" value="Sigma3 and sigma4 domains of RNA polymerase sigma factors"/>
    <property type="match status" value="1"/>
</dbReference>
<dbReference type="SUPFAM" id="SSF88946">
    <property type="entry name" value="Sigma2 domain of RNA polymerase sigma factors"/>
    <property type="match status" value="1"/>
</dbReference>